<dbReference type="InterPro" id="IPR000192">
    <property type="entry name" value="Aminotrans_V_dom"/>
</dbReference>
<feature type="non-terminal residue" evidence="5">
    <location>
        <position position="1"/>
    </location>
</feature>
<dbReference type="GO" id="GO:0004760">
    <property type="term" value="F:L-serine-pyruvate transaminase activity"/>
    <property type="evidence" value="ECO:0007669"/>
    <property type="project" value="TreeGrafter"/>
</dbReference>
<proteinExistence type="predicted"/>
<dbReference type="EMBL" id="UINC01212270">
    <property type="protein sequence ID" value="SVE36520.1"/>
    <property type="molecule type" value="Genomic_DNA"/>
</dbReference>
<keyword evidence="2" id="KW-0663">Pyridoxal phosphate</keyword>
<comment type="cofactor">
    <cofactor evidence="1">
        <name>pyridoxal 5'-phosphate</name>
        <dbReference type="ChEBI" id="CHEBI:597326"/>
    </cofactor>
</comment>
<feature type="non-terminal residue" evidence="5">
    <location>
        <position position="238"/>
    </location>
</feature>
<dbReference type="InterPro" id="IPR015424">
    <property type="entry name" value="PyrdxlP-dep_Trfase"/>
</dbReference>
<feature type="region of interest" description="Disordered" evidence="3">
    <location>
        <begin position="1"/>
        <end position="24"/>
    </location>
</feature>
<feature type="domain" description="Aminotransferase class V" evidence="4">
    <location>
        <begin position="126"/>
        <end position="237"/>
    </location>
</feature>
<dbReference type="Pfam" id="PF00266">
    <property type="entry name" value="Aminotran_5"/>
    <property type="match status" value="1"/>
</dbReference>
<organism evidence="5">
    <name type="scientific">marine metagenome</name>
    <dbReference type="NCBI Taxonomy" id="408172"/>
    <lineage>
        <taxon>unclassified sequences</taxon>
        <taxon>metagenomes</taxon>
        <taxon>ecological metagenomes</taxon>
    </lineage>
</organism>
<dbReference type="GO" id="GO:0019265">
    <property type="term" value="P:glycine biosynthetic process, by transamination of glyoxylate"/>
    <property type="evidence" value="ECO:0007669"/>
    <property type="project" value="TreeGrafter"/>
</dbReference>
<dbReference type="GO" id="GO:0008453">
    <property type="term" value="F:alanine-glyoxylate transaminase activity"/>
    <property type="evidence" value="ECO:0007669"/>
    <property type="project" value="TreeGrafter"/>
</dbReference>
<dbReference type="PANTHER" id="PTHR21152">
    <property type="entry name" value="AMINOTRANSFERASE CLASS V"/>
    <property type="match status" value="1"/>
</dbReference>
<dbReference type="Gene3D" id="3.40.640.10">
    <property type="entry name" value="Type I PLP-dependent aspartate aminotransferase-like (Major domain)"/>
    <property type="match status" value="1"/>
</dbReference>
<name>A0A383CWV4_9ZZZZ</name>
<sequence>GGFDLGTKGGDRGQGEQVLRETDTRQARSFHRLPNSMIDYKLFIPGPVNVSEDTYRAMSTPVMGHRSLDFVELYRGVQLNAQRLFGTEDPVFLSTSSAWGIMEGAVRNLCSKKVLNCMCGAFSDKWYDVSTRCGKDAGKLQVEWGRHIDPSDLRQALSTGEYDVVTLVHNETSCGMMNPLKELIDVVHEFPEVVSVVDTVSSFSAVPIPKDELDIDVMLTGSQKALAMPPGLALLSVS</sequence>
<accession>A0A383CWV4</accession>
<gene>
    <name evidence="5" type="ORF">METZ01_LOCUS489374</name>
</gene>
<feature type="compositionally biased region" description="Basic and acidic residues" evidence="3">
    <location>
        <begin position="9"/>
        <end position="24"/>
    </location>
</feature>
<evidence type="ECO:0000259" key="4">
    <source>
        <dbReference type="Pfam" id="PF00266"/>
    </source>
</evidence>
<dbReference type="PANTHER" id="PTHR21152:SF40">
    <property type="entry name" value="ALANINE--GLYOXYLATE AMINOTRANSFERASE"/>
    <property type="match status" value="1"/>
</dbReference>
<dbReference type="GO" id="GO:0005777">
    <property type="term" value="C:peroxisome"/>
    <property type="evidence" value="ECO:0007669"/>
    <property type="project" value="TreeGrafter"/>
</dbReference>
<dbReference type="SUPFAM" id="SSF53383">
    <property type="entry name" value="PLP-dependent transferases"/>
    <property type="match status" value="1"/>
</dbReference>
<dbReference type="AlphaFoldDB" id="A0A383CWV4"/>
<evidence type="ECO:0000313" key="5">
    <source>
        <dbReference type="EMBL" id="SVE36520.1"/>
    </source>
</evidence>
<dbReference type="InterPro" id="IPR020578">
    <property type="entry name" value="Aminotrans_V_PyrdxlP_BS"/>
</dbReference>
<dbReference type="InterPro" id="IPR015421">
    <property type="entry name" value="PyrdxlP-dep_Trfase_major"/>
</dbReference>
<evidence type="ECO:0000256" key="2">
    <source>
        <dbReference type="ARBA" id="ARBA00022898"/>
    </source>
</evidence>
<evidence type="ECO:0000256" key="1">
    <source>
        <dbReference type="ARBA" id="ARBA00001933"/>
    </source>
</evidence>
<dbReference type="PROSITE" id="PS00595">
    <property type="entry name" value="AA_TRANSFER_CLASS_5"/>
    <property type="match status" value="1"/>
</dbReference>
<evidence type="ECO:0000256" key="3">
    <source>
        <dbReference type="SAM" id="MobiDB-lite"/>
    </source>
</evidence>
<reference evidence="5" key="1">
    <citation type="submission" date="2018-05" db="EMBL/GenBank/DDBJ databases">
        <authorList>
            <person name="Lanie J.A."/>
            <person name="Ng W.-L."/>
            <person name="Kazmierczak K.M."/>
            <person name="Andrzejewski T.M."/>
            <person name="Davidsen T.M."/>
            <person name="Wayne K.J."/>
            <person name="Tettelin H."/>
            <person name="Glass J.I."/>
            <person name="Rusch D."/>
            <person name="Podicherti R."/>
            <person name="Tsui H.-C.T."/>
            <person name="Winkler M.E."/>
        </authorList>
    </citation>
    <scope>NUCLEOTIDE SEQUENCE</scope>
</reference>
<protein>
    <recommendedName>
        <fullName evidence="4">Aminotransferase class V domain-containing protein</fullName>
    </recommendedName>
</protein>